<dbReference type="InterPro" id="IPR027417">
    <property type="entry name" value="P-loop_NTPase"/>
</dbReference>
<dbReference type="KEGG" id="vg:64766688"/>
<dbReference type="Gene3D" id="3.40.50.300">
    <property type="entry name" value="P-loop containing nucleotide triphosphate hydrolases"/>
    <property type="match status" value="1"/>
</dbReference>
<keyword evidence="2" id="KW-0378">Hydrolase</keyword>
<dbReference type="PANTHER" id="PTHR30050:SF4">
    <property type="entry name" value="ATP-BINDING PROTEIN RV3427C IN INSERTION SEQUENCE-RELATED"/>
    <property type="match status" value="1"/>
</dbReference>
<accession>A0A6G6XJT5</accession>
<evidence type="ECO:0000259" key="1">
    <source>
        <dbReference type="Pfam" id="PF01695"/>
    </source>
</evidence>
<evidence type="ECO:0000313" key="2">
    <source>
        <dbReference type="EMBL" id="QIG58358.1"/>
    </source>
</evidence>
<dbReference type="Proteomes" id="UP000503093">
    <property type="component" value="Segment"/>
</dbReference>
<proteinExistence type="predicted"/>
<sequence length="263" mass="30184">MKPIAGDIRTRFLSDGDSDWLYEHHPDVGKSSDSFCPTCEKRGTYVWRGTTYTCDCEEQLQLLKHYLVAGIGATYQRLSWYDMDNQELTEQVQDYVLNHEFMRRGIGLFLIGDVGTGKTMIGTLCLKNFVKAGYRCFAVTFAQMIDMYTSTWRSAEERKRFNHQVIESQVLLLDDIGKETRLKNNLPEATFDMVLRQRVQAGRSTIITTNLRPEELQQGYGAAALSLLREKSITIDVSGNDFRNQARRRELDEIRAGETRPLS</sequence>
<dbReference type="CDD" id="cd00009">
    <property type="entry name" value="AAA"/>
    <property type="match status" value="1"/>
</dbReference>
<dbReference type="RefSeq" id="YP_010059456.1">
    <property type="nucleotide sequence ID" value="NC_054725.1"/>
</dbReference>
<organism evidence="2 3">
    <name type="scientific">Gordonia phage Skog</name>
    <dbReference type="NCBI Taxonomy" id="2704033"/>
    <lineage>
        <taxon>Viruses</taxon>
        <taxon>Duplodnaviria</taxon>
        <taxon>Heunggongvirae</taxon>
        <taxon>Uroviricota</taxon>
        <taxon>Caudoviricetes</taxon>
        <taxon>Skogvirus</taxon>
        <taxon>Skogvirus Skog</taxon>
    </lineage>
</organism>
<reference evidence="2 3" key="1">
    <citation type="submission" date="2020-01" db="EMBL/GenBank/DDBJ databases">
        <authorList>
            <person name="Alvaro L.E."/>
            <person name="Baker K.N."/>
            <person name="Baxter I.S."/>
            <person name="Brown M.R."/>
            <person name="Driscoll K.D."/>
            <person name="Elrubaie J.M."/>
            <person name="Feith S.L."/>
            <person name="Indihar D.F."/>
            <person name="Knoch V.T."/>
            <person name="Koirtyohann K.M."/>
            <person name="Kratz M.A."/>
            <person name="Lear A.H."/>
            <person name="Lindblom K.E."/>
            <person name="Marcus E.R."/>
            <person name="Murphy M.E."/>
            <person name="Sensor R."/>
            <person name="Sherman S.J."/>
            <person name="Swift V.R."/>
            <person name="White K.E."/>
            <person name="Wills S.J."/>
            <person name="Gatt S.M."/>
            <person name="Lohbauer S.A."/>
            <person name="Power T.R."/>
            <person name="Rosales K.A."/>
            <person name="Sisson B.M."/>
            <person name="Isern S."/>
            <person name="Michael S.F."/>
            <person name="Sunnen C.N."/>
            <person name="Garlena R.A."/>
            <person name="Russell D.A."/>
            <person name="Pope W.H."/>
            <person name="Jacobs-Sera D."/>
            <person name="Hatfull G.F."/>
        </authorList>
    </citation>
    <scope>NUCLEOTIDE SEQUENCE [LARGE SCALE GENOMIC DNA]</scope>
</reference>
<evidence type="ECO:0000313" key="3">
    <source>
        <dbReference type="Proteomes" id="UP000503093"/>
    </source>
</evidence>
<dbReference type="SUPFAM" id="SSF52540">
    <property type="entry name" value="P-loop containing nucleoside triphosphate hydrolases"/>
    <property type="match status" value="1"/>
</dbReference>
<name>A0A6G6XJT5_9CAUD</name>
<keyword evidence="2" id="KW-0547">Nucleotide-binding</keyword>
<dbReference type="PANTHER" id="PTHR30050">
    <property type="entry name" value="CHROMOSOMAL REPLICATION INITIATOR PROTEIN DNAA"/>
    <property type="match status" value="1"/>
</dbReference>
<dbReference type="EMBL" id="MN908687">
    <property type="protein sequence ID" value="QIG58358.1"/>
    <property type="molecule type" value="Genomic_DNA"/>
</dbReference>
<protein>
    <submittedName>
        <fullName evidence="2">DnaC-like helicase loader</fullName>
    </submittedName>
</protein>
<dbReference type="GO" id="GO:0005524">
    <property type="term" value="F:ATP binding"/>
    <property type="evidence" value="ECO:0007669"/>
    <property type="project" value="InterPro"/>
</dbReference>
<keyword evidence="2" id="KW-0347">Helicase</keyword>
<dbReference type="Pfam" id="PF01695">
    <property type="entry name" value="IstB_IS21"/>
    <property type="match status" value="1"/>
</dbReference>
<gene>
    <name evidence="2" type="primary">207</name>
    <name evidence="2" type="ORF">SEA_SKOG_206</name>
</gene>
<dbReference type="GO" id="GO:0006260">
    <property type="term" value="P:DNA replication"/>
    <property type="evidence" value="ECO:0007669"/>
    <property type="project" value="TreeGrafter"/>
</dbReference>
<feature type="domain" description="IstB-like ATP-binding" evidence="1">
    <location>
        <begin position="95"/>
        <end position="248"/>
    </location>
</feature>
<dbReference type="GeneID" id="64766688"/>
<keyword evidence="2" id="KW-0067">ATP-binding</keyword>
<dbReference type="GO" id="GO:0004386">
    <property type="term" value="F:helicase activity"/>
    <property type="evidence" value="ECO:0007669"/>
    <property type="project" value="UniProtKB-KW"/>
</dbReference>
<keyword evidence="3" id="KW-1185">Reference proteome</keyword>
<dbReference type="InterPro" id="IPR002611">
    <property type="entry name" value="IstB_ATP-bd"/>
</dbReference>